<evidence type="ECO:0000313" key="4">
    <source>
        <dbReference type="EMBL" id="KAH3877576.1"/>
    </source>
</evidence>
<name>A0A9D4RQD1_DREPO</name>
<feature type="domain" description="Apextrin C-terminal" evidence="3">
    <location>
        <begin position="542"/>
        <end position="747"/>
    </location>
</feature>
<dbReference type="PANTHER" id="PTHR19324:SF33">
    <property type="entry name" value="MUCIN-5AC"/>
    <property type="match status" value="1"/>
</dbReference>
<gene>
    <name evidence="4" type="ORF">DPMN_001451</name>
</gene>
<proteinExistence type="predicted"/>
<dbReference type="EMBL" id="JAIWYP010000001">
    <property type="protein sequence ID" value="KAH3877576.1"/>
    <property type="molecule type" value="Genomic_DNA"/>
</dbReference>
<evidence type="ECO:0000313" key="5">
    <source>
        <dbReference type="Proteomes" id="UP000828390"/>
    </source>
</evidence>
<dbReference type="Proteomes" id="UP000828390">
    <property type="component" value="Unassembled WGS sequence"/>
</dbReference>
<feature type="chain" id="PRO_5038823663" description="Apextrin C-terminal domain-containing protein" evidence="2">
    <location>
        <begin position="25"/>
        <end position="757"/>
    </location>
</feature>
<organism evidence="4 5">
    <name type="scientific">Dreissena polymorpha</name>
    <name type="common">Zebra mussel</name>
    <name type="synonym">Mytilus polymorpha</name>
    <dbReference type="NCBI Taxonomy" id="45954"/>
    <lineage>
        <taxon>Eukaryota</taxon>
        <taxon>Metazoa</taxon>
        <taxon>Spiralia</taxon>
        <taxon>Lophotrochozoa</taxon>
        <taxon>Mollusca</taxon>
        <taxon>Bivalvia</taxon>
        <taxon>Autobranchia</taxon>
        <taxon>Heteroconchia</taxon>
        <taxon>Euheterodonta</taxon>
        <taxon>Imparidentia</taxon>
        <taxon>Neoheterodontei</taxon>
        <taxon>Myida</taxon>
        <taxon>Dreissenoidea</taxon>
        <taxon>Dreissenidae</taxon>
        <taxon>Dreissena</taxon>
    </lineage>
</organism>
<dbReference type="AlphaFoldDB" id="A0A9D4RQD1"/>
<evidence type="ECO:0000256" key="1">
    <source>
        <dbReference type="SAM" id="MobiDB-lite"/>
    </source>
</evidence>
<sequence>MSRQFLSALFIVVWISVPPSKCDFQCVCNYNIETAVFANPGEIGSPFGYMYEFDCKPEALSHIASTGHFSVQFEGKLGYIAKDSDRVQIQTCPGNPSSTDIIPTTTSKPDGHSTPSTHVTAQQEKTTTTTTSMPSSTSTRSIPSSTTTTTTSMPSSTTKTTTSTPSSTTTTTMPSSTTTTTTQMLSISTATTTLRTTTMGETTTPFLYWTMAANVSGTPLQYVGVGYNVLTGNPLSTRDPGLLLNKRILQLTGSPSNVREASVTLSQQCASTITHTLVHGSLSLQEEMKRLVKLSDSHGSVLKDYGFTMSSDFSSQRRFLDAGQSLYHDTLTTCAIGSVRYFGNSARPNGNFTVSHEFAKAVCKLPIENRSTEAFMTFFDEWGTSVVMAADLGSISLSRTTETLPEVFKRISTWDPSLLLHGGRMGSFSSSWTIDATSYRSNSRPIHSQVPQNVVMKVGSTFDPVAVSLNIVSISDIIKPEYFRAILWSLIEERSCPDNVDASYLEQLSQIVANMTTLYTTHTTKNNSPAVTDYPLQVPVTWPHGTYGLMKTASGTGCPAAGATWNTGLRYQDTEDSDANSQFTSGIGTYMAGSFDRSHIQTEFCMKVHPEGTPYDVEWPAGAYCILKKNSCPLGFNEGSIFWDDEYFDNHNHAGGYLPDGSYGSSTRIYYCCRNDGATSTPITLPIDHPFILIRYGTSCQAVNGMNLQNIFIRWYDDDLSNDDSASGMHPYDDGGSKDHRLYFCYYDAGRGTSIIG</sequence>
<reference evidence="4" key="1">
    <citation type="journal article" date="2019" name="bioRxiv">
        <title>The Genome of the Zebra Mussel, Dreissena polymorpha: A Resource for Invasive Species Research.</title>
        <authorList>
            <person name="McCartney M.A."/>
            <person name="Auch B."/>
            <person name="Kono T."/>
            <person name="Mallez S."/>
            <person name="Zhang Y."/>
            <person name="Obille A."/>
            <person name="Becker A."/>
            <person name="Abrahante J.E."/>
            <person name="Garbe J."/>
            <person name="Badalamenti J.P."/>
            <person name="Herman A."/>
            <person name="Mangelson H."/>
            <person name="Liachko I."/>
            <person name="Sullivan S."/>
            <person name="Sone E.D."/>
            <person name="Koren S."/>
            <person name="Silverstein K.A.T."/>
            <person name="Beckman K.B."/>
            <person name="Gohl D.M."/>
        </authorList>
    </citation>
    <scope>NUCLEOTIDE SEQUENCE</scope>
    <source>
        <strain evidence="4">Duluth1</strain>
        <tissue evidence="4">Whole animal</tissue>
    </source>
</reference>
<feature type="compositionally biased region" description="Low complexity" evidence="1">
    <location>
        <begin position="126"/>
        <end position="184"/>
    </location>
</feature>
<keyword evidence="5" id="KW-1185">Reference proteome</keyword>
<feature type="compositionally biased region" description="Polar residues" evidence="1">
    <location>
        <begin position="113"/>
        <end position="125"/>
    </location>
</feature>
<dbReference type="PANTHER" id="PTHR19324">
    <property type="entry name" value="PERFORIN-LIKE PROTEIN 1"/>
    <property type="match status" value="1"/>
</dbReference>
<feature type="region of interest" description="Disordered" evidence="1">
    <location>
        <begin position="90"/>
        <end position="184"/>
    </location>
</feature>
<feature type="compositionally biased region" description="Low complexity" evidence="1">
    <location>
        <begin position="96"/>
        <end position="108"/>
    </location>
</feature>
<dbReference type="InterPro" id="IPR031569">
    <property type="entry name" value="ApeC"/>
</dbReference>
<dbReference type="OrthoDB" id="5954510at2759"/>
<keyword evidence="2" id="KW-0732">Signal</keyword>
<evidence type="ECO:0000259" key="3">
    <source>
        <dbReference type="Pfam" id="PF16977"/>
    </source>
</evidence>
<accession>A0A9D4RQD1</accession>
<reference evidence="4" key="2">
    <citation type="submission" date="2020-11" db="EMBL/GenBank/DDBJ databases">
        <authorList>
            <person name="McCartney M.A."/>
            <person name="Auch B."/>
            <person name="Kono T."/>
            <person name="Mallez S."/>
            <person name="Becker A."/>
            <person name="Gohl D.M."/>
            <person name="Silverstein K.A.T."/>
            <person name="Koren S."/>
            <person name="Bechman K.B."/>
            <person name="Herman A."/>
            <person name="Abrahante J.E."/>
            <person name="Garbe J."/>
        </authorList>
    </citation>
    <scope>NUCLEOTIDE SEQUENCE</scope>
    <source>
        <strain evidence="4">Duluth1</strain>
        <tissue evidence="4">Whole animal</tissue>
    </source>
</reference>
<dbReference type="Pfam" id="PF16977">
    <property type="entry name" value="ApeC"/>
    <property type="match status" value="1"/>
</dbReference>
<protein>
    <recommendedName>
        <fullName evidence="3">Apextrin C-terminal domain-containing protein</fullName>
    </recommendedName>
</protein>
<feature type="signal peptide" evidence="2">
    <location>
        <begin position="1"/>
        <end position="24"/>
    </location>
</feature>
<evidence type="ECO:0000256" key="2">
    <source>
        <dbReference type="SAM" id="SignalP"/>
    </source>
</evidence>
<comment type="caution">
    <text evidence="4">The sequence shown here is derived from an EMBL/GenBank/DDBJ whole genome shotgun (WGS) entry which is preliminary data.</text>
</comment>